<proteinExistence type="predicted"/>
<protein>
    <submittedName>
        <fullName evidence="1">Uncharacterized protein</fullName>
    </submittedName>
</protein>
<dbReference type="Proteomes" id="UP000807371">
    <property type="component" value="Unassembled WGS sequence"/>
</dbReference>
<dbReference type="RefSeq" id="WP_197989982.1">
    <property type="nucleotide sequence ID" value="NZ_JACYXC010000001.1"/>
</dbReference>
<keyword evidence="2" id="KW-1185">Reference proteome</keyword>
<evidence type="ECO:0000313" key="2">
    <source>
        <dbReference type="Proteomes" id="UP000807371"/>
    </source>
</evidence>
<accession>A0ABS0NN12</accession>
<name>A0ABS0NN12_9ACTN</name>
<reference evidence="1 2" key="1">
    <citation type="submission" date="2020-09" db="EMBL/GenBank/DDBJ databases">
        <title>Biosynthesis of the nuclear factor of activated T cells inhibitor NFAT-133 and its congeners in Streptomyces pactum.</title>
        <authorList>
            <person name="Zhou W."/>
            <person name="Posri P."/>
            <person name="Abugrain M.E."/>
            <person name="Weisberg A.J."/>
            <person name="Chang J.H."/>
            <person name="Mahmud T."/>
        </authorList>
    </citation>
    <scope>NUCLEOTIDE SEQUENCE [LARGE SCALE GENOMIC DNA]</scope>
    <source>
        <strain evidence="1 2">ATCC 27456</strain>
    </source>
</reference>
<organism evidence="1 2">
    <name type="scientific">Streptomyces pactum</name>
    <dbReference type="NCBI Taxonomy" id="68249"/>
    <lineage>
        <taxon>Bacteria</taxon>
        <taxon>Bacillati</taxon>
        <taxon>Actinomycetota</taxon>
        <taxon>Actinomycetes</taxon>
        <taxon>Kitasatosporales</taxon>
        <taxon>Streptomycetaceae</taxon>
        <taxon>Streptomyces</taxon>
    </lineage>
</organism>
<comment type="caution">
    <text evidence="1">The sequence shown here is derived from an EMBL/GenBank/DDBJ whole genome shotgun (WGS) entry which is preliminary data.</text>
</comment>
<dbReference type="EMBL" id="JACYXC010000001">
    <property type="protein sequence ID" value="MBH5336590.1"/>
    <property type="molecule type" value="Genomic_DNA"/>
</dbReference>
<gene>
    <name evidence="1" type="ORF">IHE55_18135</name>
</gene>
<sequence>MDATETSRYVRIHVEVVLEVTDAGALTRAAVERIEADEFMLDEERDRAREAVRTDEAEALAYLVEPVDLVAEVPGAELAQASWSCERTAFDPEAADWELGDTE</sequence>
<evidence type="ECO:0000313" key="1">
    <source>
        <dbReference type="EMBL" id="MBH5336590.1"/>
    </source>
</evidence>